<feature type="compositionally biased region" description="Low complexity" evidence="1">
    <location>
        <begin position="547"/>
        <end position="568"/>
    </location>
</feature>
<feature type="compositionally biased region" description="Low complexity" evidence="1">
    <location>
        <begin position="674"/>
        <end position="689"/>
    </location>
</feature>
<name>A0A4R0RQV8_9APHY</name>
<feature type="compositionally biased region" description="Low complexity" evidence="1">
    <location>
        <begin position="52"/>
        <end position="65"/>
    </location>
</feature>
<feature type="compositionally biased region" description="Polar residues" evidence="1">
    <location>
        <begin position="231"/>
        <end position="243"/>
    </location>
</feature>
<dbReference type="EMBL" id="RWJN01000062">
    <property type="protein sequence ID" value="TCD68605.1"/>
    <property type="molecule type" value="Genomic_DNA"/>
</dbReference>
<feature type="compositionally biased region" description="Polar residues" evidence="1">
    <location>
        <begin position="141"/>
        <end position="167"/>
    </location>
</feature>
<feature type="region of interest" description="Disordered" evidence="1">
    <location>
        <begin position="484"/>
        <end position="516"/>
    </location>
</feature>
<proteinExistence type="predicted"/>
<feature type="region of interest" description="Disordered" evidence="1">
    <location>
        <begin position="299"/>
        <end position="332"/>
    </location>
</feature>
<organism evidence="2 3">
    <name type="scientific">Steccherinum ochraceum</name>
    <dbReference type="NCBI Taxonomy" id="92696"/>
    <lineage>
        <taxon>Eukaryota</taxon>
        <taxon>Fungi</taxon>
        <taxon>Dikarya</taxon>
        <taxon>Basidiomycota</taxon>
        <taxon>Agaricomycotina</taxon>
        <taxon>Agaricomycetes</taxon>
        <taxon>Polyporales</taxon>
        <taxon>Steccherinaceae</taxon>
        <taxon>Steccherinum</taxon>
    </lineage>
</organism>
<accession>A0A4R0RQV8</accession>
<evidence type="ECO:0000256" key="1">
    <source>
        <dbReference type="SAM" id="MobiDB-lite"/>
    </source>
</evidence>
<feature type="region of interest" description="Disordered" evidence="1">
    <location>
        <begin position="388"/>
        <end position="419"/>
    </location>
</feature>
<protein>
    <submittedName>
        <fullName evidence="2">Uncharacterized protein</fullName>
    </submittedName>
</protein>
<feature type="region of interest" description="Disordered" evidence="1">
    <location>
        <begin position="208"/>
        <end position="260"/>
    </location>
</feature>
<sequence>MAAAAAIDRSRSPPLSLYDFQQLVTNAFDLHPDPSAPYRPSFSSQRVPTPIPCVSYSPSPSSPVSDDTHSPWDFSLLHAASELDSLTDLPAARPSTSYSHSARQPALDRARSSFGLFRAFKSRASALLRPSVSDLDATHSFISSHSASRPSTARPSLSSQRTLQPPSSIAPPLNIRSSALASQCIPDSLPPLNFAPSRTRSRSLPRSFLKMPREGGQPAPPLPLAPLDSFFDTSSMNPKQQYPSYARPPPQIQIHTQLPPLRKSRSFAPSLFTKKLKRSNSKLSDKAALPRAKSTYGLRPSFAADPPLVDPRCPSPFTNPREPPLPPGAGDLKVPEFVFQRRGSATSSSTLSSTKTSSTFSDRVSSAFSVPISFPFISKSKSRSKLHLSIPSSTQSSPSSVSTATTSPPVTPLSPTFSFAPRPSICAHSPVDYTGSVRIDPNASRTSLHYFESEEDAVAIGRVLTPEPDPFAKPEIELDWDRGCERDATPRPMSAQSKRASHDVRRRRRSAGHASVGAHVFEQDEFTLRDDSHADISPTYTFPSSCSILPSTESPISPTTTLLTGQSTPPSPSRSRHSQPYPPSAWSPHSSPVMGSDNELHSESSIAADRSKELPPRPLSRPLPILPSSGTDVFGAGYTLAIGSTPCRTVRLRREKRSINSFLASPGGSPSSARTTLPTSSPTKSSPRSVKSDDAPSPFGSRSVVDRPPSPFPLVRELSGEKRRKKNLPEPALPTVNGNCMYDALGLQCEGSPTTLSLKANQRGVDASLDTPPTGPSTQELRCDTPVPESYHADTVGDEWDRETTRSTAFFSARSSIRSLTLGDDADDDETSAEVFEDWSFEFPRTPELEYSGGRVYF</sequence>
<comment type="caution">
    <text evidence="2">The sequence shown here is derived from an EMBL/GenBank/DDBJ whole genome shotgun (WGS) entry which is preliminary data.</text>
</comment>
<feature type="compositionally biased region" description="Low complexity" evidence="1">
    <location>
        <begin position="389"/>
        <end position="418"/>
    </location>
</feature>
<feature type="compositionally biased region" description="Polar residues" evidence="1">
    <location>
        <begin position="659"/>
        <end position="673"/>
    </location>
</feature>
<feature type="region of interest" description="Disordered" evidence="1">
    <location>
        <begin position="141"/>
        <end position="172"/>
    </location>
</feature>
<dbReference type="STRING" id="92696.A0A4R0RQV8"/>
<evidence type="ECO:0000313" key="2">
    <source>
        <dbReference type="EMBL" id="TCD68605.1"/>
    </source>
</evidence>
<dbReference type="Proteomes" id="UP000292702">
    <property type="component" value="Unassembled WGS sequence"/>
</dbReference>
<feature type="compositionally biased region" description="Pro residues" evidence="1">
    <location>
        <begin position="616"/>
        <end position="625"/>
    </location>
</feature>
<feature type="region of interest" description="Disordered" evidence="1">
    <location>
        <begin position="659"/>
        <end position="734"/>
    </location>
</feature>
<dbReference type="AlphaFoldDB" id="A0A4R0RQV8"/>
<keyword evidence="3" id="KW-1185">Reference proteome</keyword>
<reference evidence="2 3" key="1">
    <citation type="submission" date="2018-11" db="EMBL/GenBank/DDBJ databases">
        <title>Genome assembly of Steccherinum ochraceum LE-BIN_3174, the white-rot fungus of the Steccherinaceae family (The Residual Polyporoid clade, Polyporales, Basidiomycota).</title>
        <authorList>
            <person name="Fedorova T.V."/>
            <person name="Glazunova O.A."/>
            <person name="Landesman E.O."/>
            <person name="Moiseenko K.V."/>
            <person name="Psurtseva N.V."/>
            <person name="Savinova O.S."/>
            <person name="Shakhova N.V."/>
            <person name="Tyazhelova T.V."/>
            <person name="Vasina D.V."/>
        </authorList>
    </citation>
    <scope>NUCLEOTIDE SEQUENCE [LARGE SCALE GENOMIC DNA]</scope>
    <source>
        <strain evidence="2 3">LE-BIN_3174</strain>
    </source>
</reference>
<evidence type="ECO:0000313" key="3">
    <source>
        <dbReference type="Proteomes" id="UP000292702"/>
    </source>
</evidence>
<feature type="region of interest" description="Disordered" evidence="1">
    <location>
        <begin position="35"/>
        <end position="68"/>
    </location>
</feature>
<feature type="region of interest" description="Disordered" evidence="1">
    <location>
        <begin position="541"/>
        <end position="630"/>
    </location>
</feature>
<gene>
    <name evidence="2" type="ORF">EIP91_010396</name>
</gene>
<dbReference type="OrthoDB" id="2804764at2759"/>